<proteinExistence type="predicted"/>
<organism evidence="2 3">
    <name type="scientific">Polluticaenibacter yanchengensis</name>
    <dbReference type="NCBI Taxonomy" id="3014562"/>
    <lineage>
        <taxon>Bacteria</taxon>
        <taxon>Pseudomonadati</taxon>
        <taxon>Bacteroidota</taxon>
        <taxon>Chitinophagia</taxon>
        <taxon>Chitinophagales</taxon>
        <taxon>Chitinophagaceae</taxon>
        <taxon>Polluticaenibacter</taxon>
    </lineage>
</organism>
<keyword evidence="3" id="KW-1185">Reference proteome</keyword>
<reference evidence="2 3" key="1">
    <citation type="submission" date="2022-12" db="EMBL/GenBank/DDBJ databases">
        <title>Chitinophagaceae gen. sp. nov., a new member of the family Chitinophagaceae, isolated from soil in a chemical factory.</title>
        <authorList>
            <person name="Ke Z."/>
        </authorList>
    </citation>
    <scope>NUCLEOTIDE SEQUENCE [LARGE SCALE GENOMIC DNA]</scope>
    <source>
        <strain evidence="2 3">LY-5</strain>
    </source>
</reference>
<evidence type="ECO:0000313" key="2">
    <source>
        <dbReference type="EMBL" id="MDA3614683.1"/>
    </source>
</evidence>
<evidence type="ECO:0000256" key="1">
    <source>
        <dbReference type="SAM" id="MobiDB-lite"/>
    </source>
</evidence>
<name>A0ABT4UKI7_9BACT</name>
<feature type="region of interest" description="Disordered" evidence="1">
    <location>
        <begin position="248"/>
        <end position="274"/>
    </location>
</feature>
<sequence length="375" mass="43980">MKNLEITVNHEQYGIEETKAVELVGKLPQIKSERSLLEDSYNDILKMDIDDPSTSKAARELRLKIKDNRTKGIEVWHKNAKDFFLKGGQFVDAIKKVEVSINQRMEENLEQIEKHFEIKEAARKKEISDLRISKLHEYSEFVPMGLNFGEMSEDEFSKIFNGAKLQYEAKIERERKEEQERERIKAIESLRWKRSDDLRPYYDYFAGTLSDDVKLGEISEDEYQAIKSALQVKKEAHAKEQERIKAENDRLAKEKAEMEAKAKKEKEESDRKLAELKAKQDEELRVEREKNAKIEADLKAKKEAEIKAENERKALEEKANKEAAELAKKPLKEQMKKWVSEFELPLTNVSHEKVNDIIKKFESFKNWAEKEIESI</sequence>
<accession>A0ABT4UKI7</accession>
<dbReference type="RefSeq" id="WP_407031009.1">
    <property type="nucleotide sequence ID" value="NZ_JAQGEF010000007.1"/>
</dbReference>
<dbReference type="EMBL" id="JAQGEF010000007">
    <property type="protein sequence ID" value="MDA3614683.1"/>
    <property type="molecule type" value="Genomic_DNA"/>
</dbReference>
<comment type="caution">
    <text evidence="2">The sequence shown here is derived from an EMBL/GenBank/DDBJ whole genome shotgun (WGS) entry which is preliminary data.</text>
</comment>
<dbReference type="Proteomes" id="UP001210231">
    <property type="component" value="Unassembled WGS sequence"/>
</dbReference>
<protein>
    <submittedName>
        <fullName evidence="2">Cell envelope integrity protein TolA</fullName>
    </submittedName>
</protein>
<gene>
    <name evidence="2" type="ORF">O3P16_07680</name>
</gene>
<evidence type="ECO:0000313" key="3">
    <source>
        <dbReference type="Proteomes" id="UP001210231"/>
    </source>
</evidence>